<protein>
    <submittedName>
        <fullName evidence="1">Uncharacterized protein</fullName>
    </submittedName>
</protein>
<evidence type="ECO:0000313" key="1">
    <source>
        <dbReference type="EMBL" id="MCU6685996.1"/>
    </source>
</evidence>
<gene>
    <name evidence="1" type="ORF">OCV99_05390</name>
</gene>
<comment type="caution">
    <text evidence="1">The sequence shown here is derived from an EMBL/GenBank/DDBJ whole genome shotgun (WGS) entry which is preliminary data.</text>
</comment>
<dbReference type="RefSeq" id="WP_158368951.1">
    <property type="nucleotide sequence ID" value="NZ_JAOQJU010000003.1"/>
</dbReference>
<dbReference type="EMBL" id="JAOQJU010000003">
    <property type="protein sequence ID" value="MCU6685996.1"/>
    <property type="molecule type" value="Genomic_DNA"/>
</dbReference>
<accession>A0ABT2RKW8</accession>
<dbReference type="Pfam" id="PF24591">
    <property type="entry name" value="Phage_YunG-like"/>
    <property type="match status" value="1"/>
</dbReference>
<evidence type="ECO:0000313" key="2">
    <source>
        <dbReference type="Proteomes" id="UP001652431"/>
    </source>
</evidence>
<organism evidence="1 2">
    <name type="scientific">Dorea acetigenes</name>
    <dbReference type="NCBI Taxonomy" id="2981787"/>
    <lineage>
        <taxon>Bacteria</taxon>
        <taxon>Bacillati</taxon>
        <taxon>Bacillota</taxon>
        <taxon>Clostridia</taxon>
        <taxon>Lachnospirales</taxon>
        <taxon>Lachnospiraceae</taxon>
        <taxon>Dorea</taxon>
    </lineage>
</organism>
<proteinExistence type="predicted"/>
<dbReference type="InterPro" id="IPR056239">
    <property type="entry name" value="Phage_YunG-like"/>
</dbReference>
<sequence length="126" mass="14940">MQSREEMKNTAIYEKLINAVKQYFAHKDIYSILLHGGCYWLTSALHEYIPDSDIVFHRQMQHCACAFNRGVYDVRGRISARGFRIATMQDMEYMKKHFIPCFDIEAINAYLKNIMQKERTVCYVEK</sequence>
<name>A0ABT2RKW8_9FIRM</name>
<keyword evidence="2" id="KW-1185">Reference proteome</keyword>
<dbReference type="Proteomes" id="UP001652431">
    <property type="component" value="Unassembled WGS sequence"/>
</dbReference>
<reference evidence="1 2" key="1">
    <citation type="journal article" date="2021" name="ISME Commun">
        <title>Automated analysis of genomic sequences facilitates high-throughput and comprehensive description of bacteria.</title>
        <authorList>
            <person name="Hitch T.C.A."/>
        </authorList>
    </citation>
    <scope>NUCLEOTIDE SEQUENCE [LARGE SCALE GENOMIC DNA]</scope>
    <source>
        <strain evidence="1 2">Sanger_03</strain>
    </source>
</reference>